<accession>A0A0F9IKV2</accession>
<dbReference type="EMBL" id="LAZR01012163">
    <property type="protein sequence ID" value="KKM28241.1"/>
    <property type="molecule type" value="Genomic_DNA"/>
</dbReference>
<evidence type="ECO:0000313" key="1">
    <source>
        <dbReference type="EMBL" id="KKM28241.1"/>
    </source>
</evidence>
<proteinExistence type="predicted"/>
<organism evidence="1">
    <name type="scientific">marine sediment metagenome</name>
    <dbReference type="NCBI Taxonomy" id="412755"/>
    <lineage>
        <taxon>unclassified sequences</taxon>
        <taxon>metagenomes</taxon>
        <taxon>ecological metagenomes</taxon>
    </lineage>
</organism>
<gene>
    <name evidence="1" type="ORF">LCGC14_1566550</name>
</gene>
<feature type="non-terminal residue" evidence="1">
    <location>
        <position position="1"/>
    </location>
</feature>
<reference evidence="1" key="1">
    <citation type="journal article" date="2015" name="Nature">
        <title>Complex archaea that bridge the gap between prokaryotes and eukaryotes.</title>
        <authorList>
            <person name="Spang A."/>
            <person name="Saw J.H."/>
            <person name="Jorgensen S.L."/>
            <person name="Zaremba-Niedzwiedzka K."/>
            <person name="Martijn J."/>
            <person name="Lind A.E."/>
            <person name="van Eijk R."/>
            <person name="Schleper C."/>
            <person name="Guy L."/>
            <person name="Ettema T.J."/>
        </authorList>
    </citation>
    <scope>NUCLEOTIDE SEQUENCE</scope>
</reference>
<protein>
    <submittedName>
        <fullName evidence="1">Uncharacterized protein</fullName>
    </submittedName>
</protein>
<sequence>TGAVLQGNGFSVNGYDRRRLGLEALYKLLLVVVVRADVGDVKHLGLCCSLGRSLATYTSACNRN</sequence>
<comment type="caution">
    <text evidence="1">The sequence shown here is derived from an EMBL/GenBank/DDBJ whole genome shotgun (WGS) entry which is preliminary data.</text>
</comment>
<name>A0A0F9IKV2_9ZZZZ</name>
<dbReference type="AlphaFoldDB" id="A0A0F9IKV2"/>